<proteinExistence type="predicted"/>
<reference evidence="2" key="1">
    <citation type="journal article" date="2014" name="Front. Microbiol.">
        <title>High frequency of phylogenetically diverse reductive dehalogenase-homologous genes in deep subseafloor sedimentary metagenomes.</title>
        <authorList>
            <person name="Kawai M."/>
            <person name="Futagami T."/>
            <person name="Toyoda A."/>
            <person name="Takaki Y."/>
            <person name="Nishi S."/>
            <person name="Hori S."/>
            <person name="Arai W."/>
            <person name="Tsubouchi T."/>
            <person name="Morono Y."/>
            <person name="Uchiyama I."/>
            <person name="Ito T."/>
            <person name="Fujiyama A."/>
            <person name="Inagaki F."/>
            <person name="Takami H."/>
        </authorList>
    </citation>
    <scope>NUCLEOTIDE SEQUENCE</scope>
    <source>
        <strain evidence="2">Expedition CK06-06</strain>
    </source>
</reference>
<sequence>MIEDTTRLHPAATDSPTPASMTAQFGAGRDTFFCGGGAQSPALKKALEKATGRTIEVLPDPQFVV</sequence>
<gene>
    <name evidence="2" type="ORF">S01H1_85638</name>
</gene>
<comment type="caution">
    <text evidence="2">The sequence shown here is derived from an EMBL/GenBank/DDBJ whole genome shotgun (WGS) entry which is preliminary data.</text>
</comment>
<evidence type="ECO:0000256" key="1">
    <source>
        <dbReference type="SAM" id="MobiDB-lite"/>
    </source>
</evidence>
<organism evidence="2">
    <name type="scientific">marine sediment metagenome</name>
    <dbReference type="NCBI Taxonomy" id="412755"/>
    <lineage>
        <taxon>unclassified sequences</taxon>
        <taxon>metagenomes</taxon>
        <taxon>ecological metagenomes</taxon>
    </lineage>
</organism>
<protein>
    <submittedName>
        <fullName evidence="2">Uncharacterized protein</fullName>
    </submittedName>
</protein>
<dbReference type="EMBL" id="BARS01058901">
    <property type="protein sequence ID" value="GAG42110.1"/>
    <property type="molecule type" value="Genomic_DNA"/>
</dbReference>
<accession>X0XG69</accession>
<feature type="region of interest" description="Disordered" evidence="1">
    <location>
        <begin position="1"/>
        <end position="22"/>
    </location>
</feature>
<evidence type="ECO:0000313" key="2">
    <source>
        <dbReference type="EMBL" id="GAG42110.1"/>
    </source>
</evidence>
<feature type="non-terminal residue" evidence="2">
    <location>
        <position position="65"/>
    </location>
</feature>
<name>X0XG69_9ZZZZ</name>
<dbReference type="AlphaFoldDB" id="X0XG69"/>